<reference evidence="1 2" key="1">
    <citation type="journal article" date="2010" name="Cell Res.">
        <title>Complete genome sequence of the rifamycin SV-producing Amycolatopsis mediterranei U32 revealed its genetic characteristics in phylogeny and metabolism.</title>
        <authorList>
            <person name="Zhao W."/>
            <person name="Zhong Y."/>
            <person name="Yuan H."/>
            <person name="Wang J."/>
            <person name="Zheng H."/>
            <person name="Wang Y."/>
            <person name="Cen X."/>
            <person name="Xu F."/>
            <person name="Bai J."/>
            <person name="Han X."/>
            <person name="Lu G."/>
            <person name="Zhu Y."/>
            <person name="Shao Z."/>
            <person name="Yan H."/>
            <person name="Li C."/>
            <person name="Peng N."/>
            <person name="Zhang Z."/>
            <person name="Zhang Y."/>
            <person name="Lin W."/>
            <person name="Fan Y."/>
            <person name="Qin Z."/>
            <person name="Hu Y."/>
            <person name="Zhu B."/>
            <person name="Wang S."/>
            <person name="Ding X."/>
            <person name="Zhao G.P."/>
        </authorList>
    </citation>
    <scope>NUCLEOTIDE SEQUENCE [LARGE SCALE GENOMIC DNA]</scope>
    <source>
        <strain evidence="2">U-32</strain>
    </source>
</reference>
<sequence>MTVRFTGVQPFGHVSGQIDFTVAGVGDIDLRNEAHVVCIRFIPGERHMAIAFDFVSEGPGSRRMISLEFGEVEVLRIEPYLPTGVDPGYGHALLFGIGHWTAAGTGRSGFTVSTTTFEVEFYAEELKATVV</sequence>
<dbReference type="HOGENOM" id="CLU_1923155_0_0_11"/>
<name>A0A0H3DCE0_AMYMU</name>
<evidence type="ECO:0000313" key="2">
    <source>
        <dbReference type="Proteomes" id="UP000000328"/>
    </source>
</evidence>
<evidence type="ECO:0000313" key="1">
    <source>
        <dbReference type="EMBL" id="ADJ47289.1"/>
    </source>
</evidence>
<dbReference type="PATRIC" id="fig|749927.5.peg.5736"/>
<protein>
    <submittedName>
        <fullName evidence="1">Uncharacterized protein</fullName>
    </submittedName>
</protein>
<dbReference type="KEGG" id="amd:AMED_5531"/>
<dbReference type="Proteomes" id="UP000000328">
    <property type="component" value="Chromosome"/>
</dbReference>
<organism evidence="1 2">
    <name type="scientific">Amycolatopsis mediterranei (strain U-32)</name>
    <dbReference type="NCBI Taxonomy" id="749927"/>
    <lineage>
        <taxon>Bacteria</taxon>
        <taxon>Bacillati</taxon>
        <taxon>Actinomycetota</taxon>
        <taxon>Actinomycetes</taxon>
        <taxon>Pseudonocardiales</taxon>
        <taxon>Pseudonocardiaceae</taxon>
        <taxon>Amycolatopsis</taxon>
    </lineage>
</organism>
<dbReference type="AlphaFoldDB" id="A0A0H3DCE0"/>
<dbReference type="EMBL" id="CP002000">
    <property type="protein sequence ID" value="ADJ47289.1"/>
    <property type="molecule type" value="Genomic_DNA"/>
</dbReference>
<gene>
    <name evidence="1" type="ordered locus">AMED_5531</name>
</gene>
<accession>A0A0H3DCE0</accession>
<proteinExistence type="predicted"/>